<name>A0ACC0D2H6_9PEZI</name>
<dbReference type="Proteomes" id="UP001497680">
    <property type="component" value="Unassembled WGS sequence"/>
</dbReference>
<dbReference type="EMBL" id="MU394313">
    <property type="protein sequence ID" value="KAI6086757.1"/>
    <property type="molecule type" value="Genomic_DNA"/>
</dbReference>
<gene>
    <name evidence="1" type="ORF">F4821DRAFT_259769</name>
</gene>
<proteinExistence type="predicted"/>
<reference evidence="1 2" key="1">
    <citation type="journal article" date="2022" name="New Phytol.">
        <title>Ecological generalism drives hyperdiversity of secondary metabolite gene clusters in xylarialean endophytes.</title>
        <authorList>
            <person name="Franco M.E.E."/>
            <person name="Wisecaver J.H."/>
            <person name="Arnold A.E."/>
            <person name="Ju Y.M."/>
            <person name="Slot J.C."/>
            <person name="Ahrendt S."/>
            <person name="Moore L.P."/>
            <person name="Eastman K.E."/>
            <person name="Scott K."/>
            <person name="Konkel Z."/>
            <person name="Mondo S.J."/>
            <person name="Kuo A."/>
            <person name="Hayes R.D."/>
            <person name="Haridas S."/>
            <person name="Andreopoulos B."/>
            <person name="Riley R."/>
            <person name="LaButti K."/>
            <person name="Pangilinan J."/>
            <person name="Lipzen A."/>
            <person name="Amirebrahimi M."/>
            <person name="Yan J."/>
            <person name="Adam C."/>
            <person name="Keymanesh K."/>
            <person name="Ng V."/>
            <person name="Louie K."/>
            <person name="Northen T."/>
            <person name="Drula E."/>
            <person name="Henrissat B."/>
            <person name="Hsieh H.M."/>
            <person name="Youens-Clark K."/>
            <person name="Lutzoni F."/>
            <person name="Miadlikowska J."/>
            <person name="Eastwood D.C."/>
            <person name="Hamelin R.C."/>
            <person name="Grigoriev I.V."/>
            <person name="U'Ren J.M."/>
        </authorList>
    </citation>
    <scope>NUCLEOTIDE SEQUENCE [LARGE SCALE GENOMIC DNA]</scope>
    <source>
        <strain evidence="1 2">ER1909</strain>
    </source>
</reference>
<comment type="caution">
    <text evidence="1">The sequence shown here is derived from an EMBL/GenBank/DDBJ whole genome shotgun (WGS) entry which is preliminary data.</text>
</comment>
<organism evidence="1 2">
    <name type="scientific">Hypoxylon rubiginosum</name>
    <dbReference type="NCBI Taxonomy" id="110542"/>
    <lineage>
        <taxon>Eukaryota</taxon>
        <taxon>Fungi</taxon>
        <taxon>Dikarya</taxon>
        <taxon>Ascomycota</taxon>
        <taxon>Pezizomycotina</taxon>
        <taxon>Sordariomycetes</taxon>
        <taxon>Xylariomycetidae</taxon>
        <taxon>Xylariales</taxon>
        <taxon>Hypoxylaceae</taxon>
        <taxon>Hypoxylon</taxon>
    </lineage>
</organism>
<evidence type="ECO:0000313" key="2">
    <source>
        <dbReference type="Proteomes" id="UP001497680"/>
    </source>
</evidence>
<keyword evidence="2" id="KW-1185">Reference proteome</keyword>
<protein>
    <submittedName>
        <fullName evidence="1">Uncharacterized protein</fullName>
    </submittedName>
</protein>
<accession>A0ACC0D2H6</accession>
<sequence length="255" mass="29617">MHSKNNIESLPFLGDFDEAELRQNKNASTKITTWTKLYLLFLHVLIVSLIWCLYRRGTASVFRLPTTDGATWSPAQDVLEYEINNEHTTNHDFYSKYSGPPSDEQDVAWDALMRPVYFNASLDEVLRAEETITDDMAEVAEGGYLANMAVYHELHCVRQLRFWLYKDRYYPSLTDAQNAYQVPHLDHCLETLRQAVQCHANTALYTFYWDEPTDMKPLTKSNSRSVCAKWGPLEEWAYSRMVSTSPEYNRKQSEG</sequence>
<evidence type="ECO:0000313" key="1">
    <source>
        <dbReference type="EMBL" id="KAI6086757.1"/>
    </source>
</evidence>